<dbReference type="SUPFAM" id="SSF55124">
    <property type="entry name" value="Nitrite/Sulfite reductase N-terminal domain-like"/>
    <property type="match status" value="1"/>
</dbReference>
<evidence type="ECO:0000256" key="5">
    <source>
        <dbReference type="ARBA" id="ARBA00005096"/>
    </source>
</evidence>
<dbReference type="Pfam" id="PF00384">
    <property type="entry name" value="Molybdopterin"/>
    <property type="match status" value="1"/>
</dbReference>
<dbReference type="SUPFAM" id="SSF50692">
    <property type="entry name" value="ADC-like"/>
    <property type="match status" value="1"/>
</dbReference>
<dbReference type="SUPFAM" id="SSF56014">
    <property type="entry name" value="Nitrite and sulphite reductase 4Fe-4S domain-like"/>
    <property type="match status" value="1"/>
</dbReference>
<comment type="cofactor">
    <cofactor evidence="3">
        <name>[4Fe-4S] cluster</name>
        <dbReference type="ChEBI" id="CHEBI:49883"/>
    </cofactor>
</comment>
<evidence type="ECO:0000256" key="14">
    <source>
        <dbReference type="ARBA" id="ARBA00023004"/>
    </source>
</evidence>
<dbReference type="InterPro" id="IPR007419">
    <property type="entry name" value="BFD-like_2Fe2S-bd_dom"/>
</dbReference>
<evidence type="ECO:0000256" key="13">
    <source>
        <dbReference type="ARBA" id="ARBA00023002"/>
    </source>
</evidence>
<dbReference type="InterPro" id="IPR006067">
    <property type="entry name" value="NO2/SO3_Rdtase_4Fe4S_dom"/>
</dbReference>
<gene>
    <name evidence="19" type="ORF">SAMN06264849_102465</name>
</gene>
<dbReference type="InterPro" id="IPR041854">
    <property type="entry name" value="BFD-like_2Fe2S-bd_dom_sf"/>
</dbReference>
<evidence type="ECO:0000313" key="19">
    <source>
        <dbReference type="EMBL" id="SMO51050.1"/>
    </source>
</evidence>
<evidence type="ECO:0000256" key="12">
    <source>
        <dbReference type="ARBA" id="ARBA00022827"/>
    </source>
</evidence>
<comment type="cofactor">
    <cofactor evidence="2">
        <name>Mo-bis(molybdopterin guanine dinucleotide)</name>
        <dbReference type="ChEBI" id="CHEBI:60539"/>
    </cofactor>
</comment>
<dbReference type="GO" id="GO:0098809">
    <property type="term" value="F:nitrite reductase activity"/>
    <property type="evidence" value="ECO:0007669"/>
    <property type="project" value="InterPro"/>
</dbReference>
<dbReference type="GO" id="GO:0043546">
    <property type="term" value="F:molybdopterin cofactor binding"/>
    <property type="evidence" value="ECO:0007669"/>
    <property type="project" value="InterPro"/>
</dbReference>
<dbReference type="PRINTS" id="PR00397">
    <property type="entry name" value="SIROHAEM"/>
</dbReference>
<dbReference type="FunFam" id="1.10.10.1100:FF:000002">
    <property type="entry name" value="Nitrite reductase large subunit"/>
    <property type="match status" value="1"/>
</dbReference>
<keyword evidence="7" id="KW-0004">4Fe-4S</keyword>
<dbReference type="CDD" id="cd00508">
    <property type="entry name" value="MopB_CT_Fdh-Nap-like"/>
    <property type="match status" value="1"/>
</dbReference>
<feature type="domain" description="4Fe-4S Mo/W bis-MGD-type" evidence="18">
    <location>
        <begin position="13"/>
        <end position="68"/>
    </location>
</feature>
<dbReference type="PROSITE" id="PS00490">
    <property type="entry name" value="MOLYBDOPTERIN_PROK_2"/>
    <property type="match status" value="1"/>
</dbReference>
<dbReference type="Gene3D" id="2.20.25.90">
    <property type="entry name" value="ADC-like domains"/>
    <property type="match status" value="1"/>
</dbReference>
<dbReference type="InterPro" id="IPR006963">
    <property type="entry name" value="Mopterin_OxRdtase_4Fe-4S_dom"/>
</dbReference>
<keyword evidence="14" id="KW-0408">Iron</keyword>
<dbReference type="Pfam" id="PF04879">
    <property type="entry name" value="Molybdop_Fe4S4"/>
    <property type="match status" value="1"/>
</dbReference>
<dbReference type="GO" id="GO:0042128">
    <property type="term" value="P:nitrate assimilation"/>
    <property type="evidence" value="ECO:0007669"/>
    <property type="project" value="UniProtKB-UniPathway"/>
</dbReference>
<evidence type="ECO:0000256" key="3">
    <source>
        <dbReference type="ARBA" id="ARBA00001966"/>
    </source>
</evidence>
<dbReference type="InterPro" id="IPR006656">
    <property type="entry name" value="Mopterin_OxRdtase"/>
</dbReference>
<dbReference type="InterPro" id="IPR006066">
    <property type="entry name" value="NO2/SO3_Rdtase_FeS/sirohaem_BS"/>
</dbReference>
<dbReference type="CDD" id="cd19943">
    <property type="entry name" value="NirB_Fer2_BFD-like_1"/>
    <property type="match status" value="1"/>
</dbReference>
<dbReference type="Gene3D" id="3.30.390.30">
    <property type="match status" value="1"/>
</dbReference>
<dbReference type="Pfam" id="PF04324">
    <property type="entry name" value="Fer2_BFD"/>
    <property type="match status" value="2"/>
</dbReference>
<dbReference type="UniPathway" id="UPA00653"/>
<evidence type="ECO:0000259" key="18">
    <source>
        <dbReference type="PROSITE" id="PS51669"/>
    </source>
</evidence>
<dbReference type="CDD" id="cd19944">
    <property type="entry name" value="NirB_Fer2_BFD-like_2"/>
    <property type="match status" value="1"/>
</dbReference>
<evidence type="ECO:0000256" key="15">
    <source>
        <dbReference type="ARBA" id="ARBA00023014"/>
    </source>
</evidence>
<evidence type="ECO:0000256" key="17">
    <source>
        <dbReference type="ARBA" id="ARBA00034078"/>
    </source>
</evidence>
<evidence type="ECO:0000256" key="2">
    <source>
        <dbReference type="ARBA" id="ARBA00001942"/>
    </source>
</evidence>
<dbReference type="InterPro" id="IPR041575">
    <property type="entry name" value="Rubredoxin_C"/>
</dbReference>
<dbReference type="InterPro" id="IPR045854">
    <property type="entry name" value="NO2/SO3_Rdtase_4Fe4S_sf"/>
</dbReference>
<dbReference type="Pfam" id="PF03460">
    <property type="entry name" value="NIR_SIR_ferr"/>
    <property type="match status" value="1"/>
</dbReference>
<dbReference type="Gene3D" id="2.40.40.20">
    <property type="match status" value="1"/>
</dbReference>
<dbReference type="PRINTS" id="PR00411">
    <property type="entry name" value="PNDRDTASEI"/>
</dbReference>
<dbReference type="Gene3D" id="1.10.10.1100">
    <property type="entry name" value="BFD-like [2Fe-2S]-binding domain"/>
    <property type="match status" value="1"/>
</dbReference>
<dbReference type="InterPro" id="IPR052034">
    <property type="entry name" value="NasD-like"/>
</dbReference>
<dbReference type="SUPFAM" id="SSF51905">
    <property type="entry name" value="FAD/NAD(P)-binding domain"/>
    <property type="match status" value="2"/>
</dbReference>
<dbReference type="InterPro" id="IPR036188">
    <property type="entry name" value="FAD/NAD-bd_sf"/>
</dbReference>
<comment type="cofactor">
    <cofactor evidence="4">
        <name>FAD</name>
        <dbReference type="ChEBI" id="CHEBI:57692"/>
    </cofactor>
</comment>
<name>A0A521BX76_9BACL</name>
<keyword evidence="16" id="KW-0534">Nitrate assimilation</keyword>
<dbReference type="Proteomes" id="UP000315636">
    <property type="component" value="Unassembled WGS sequence"/>
</dbReference>
<comment type="cofactor">
    <cofactor evidence="17">
        <name>[2Fe-2S] cluster</name>
        <dbReference type="ChEBI" id="CHEBI:190135"/>
    </cofactor>
</comment>
<dbReference type="EMBL" id="FXTI01000002">
    <property type="protein sequence ID" value="SMO51050.1"/>
    <property type="molecule type" value="Genomic_DNA"/>
</dbReference>
<dbReference type="InterPro" id="IPR036136">
    <property type="entry name" value="Nit/Sulf_reduc_fer-like_dom_sf"/>
</dbReference>
<dbReference type="FunFam" id="3.50.50.60:FF:000033">
    <property type="entry name" value="Nitrite reductase [NAD(P)H], large subunit"/>
    <property type="match status" value="1"/>
</dbReference>
<comment type="similarity">
    <text evidence="6">Belongs to the nitrite and sulfite reductase 4Fe-4S domain family.</text>
</comment>
<dbReference type="Pfam" id="PF18267">
    <property type="entry name" value="Rubredoxin_C"/>
    <property type="match status" value="1"/>
</dbReference>
<reference evidence="19 20" key="1">
    <citation type="submission" date="2017-05" db="EMBL/GenBank/DDBJ databases">
        <authorList>
            <person name="Varghese N."/>
            <person name="Submissions S."/>
        </authorList>
    </citation>
    <scope>NUCLEOTIDE SEQUENCE [LARGE SCALE GENOMIC DNA]</scope>
    <source>
        <strain evidence="19 20">DSM 45474</strain>
    </source>
</reference>
<dbReference type="GO" id="GO:0051537">
    <property type="term" value="F:2 iron, 2 sulfur cluster binding"/>
    <property type="evidence" value="ECO:0007669"/>
    <property type="project" value="UniProtKB-KW"/>
</dbReference>
<dbReference type="InterPro" id="IPR006657">
    <property type="entry name" value="MoPterin_dinucl-bd_dom"/>
</dbReference>
<dbReference type="InterPro" id="IPR006655">
    <property type="entry name" value="Mopterin_OxRdtase_prok_CS"/>
</dbReference>
<evidence type="ECO:0000256" key="10">
    <source>
        <dbReference type="ARBA" id="ARBA00022714"/>
    </source>
</evidence>
<evidence type="ECO:0000256" key="1">
    <source>
        <dbReference type="ARBA" id="ARBA00001929"/>
    </source>
</evidence>
<dbReference type="GO" id="GO:0020037">
    <property type="term" value="F:heme binding"/>
    <property type="evidence" value="ECO:0007669"/>
    <property type="project" value="InterPro"/>
</dbReference>
<proteinExistence type="inferred from homology"/>
<evidence type="ECO:0000256" key="16">
    <source>
        <dbReference type="ARBA" id="ARBA00023063"/>
    </source>
</evidence>
<comment type="pathway">
    <text evidence="5">Nitrogen metabolism; nitrate reduction (assimilation).</text>
</comment>
<keyword evidence="9" id="KW-0285">Flavoprotein</keyword>
<keyword evidence="13" id="KW-0560">Oxidoreductase</keyword>
<dbReference type="InterPro" id="IPR016156">
    <property type="entry name" value="FAD/NAD-linked_Rdtase_dimer_sf"/>
</dbReference>
<evidence type="ECO:0000256" key="9">
    <source>
        <dbReference type="ARBA" id="ARBA00022630"/>
    </source>
</evidence>
<keyword evidence="10" id="KW-0001">2Fe-2S</keyword>
<dbReference type="InterPro" id="IPR009010">
    <property type="entry name" value="Asp_de-COase-like_dom_sf"/>
</dbReference>
<dbReference type="Pfam" id="PF01077">
    <property type="entry name" value="NIR_SIR"/>
    <property type="match status" value="1"/>
</dbReference>
<dbReference type="Gene3D" id="3.30.413.10">
    <property type="entry name" value="Sulfite Reductase Hemoprotein, domain 1"/>
    <property type="match status" value="1"/>
</dbReference>
<evidence type="ECO:0000313" key="20">
    <source>
        <dbReference type="Proteomes" id="UP000315636"/>
    </source>
</evidence>
<dbReference type="InterPro" id="IPR023753">
    <property type="entry name" value="FAD/NAD-binding_dom"/>
</dbReference>
<keyword evidence="8" id="KW-0349">Heme</keyword>
<keyword evidence="12" id="KW-0274">FAD</keyword>
<dbReference type="PRINTS" id="PR00368">
    <property type="entry name" value="FADPNR"/>
</dbReference>
<keyword evidence="15" id="KW-0411">Iron-sulfur</keyword>
<dbReference type="GO" id="GO:0050661">
    <property type="term" value="F:NADP binding"/>
    <property type="evidence" value="ECO:0007669"/>
    <property type="project" value="InterPro"/>
</dbReference>
<organism evidence="19 20">
    <name type="scientific">Melghirimyces algeriensis</name>
    <dbReference type="NCBI Taxonomy" id="910412"/>
    <lineage>
        <taxon>Bacteria</taxon>
        <taxon>Bacillati</taxon>
        <taxon>Bacillota</taxon>
        <taxon>Bacilli</taxon>
        <taxon>Bacillales</taxon>
        <taxon>Thermoactinomycetaceae</taxon>
        <taxon>Melghirimyces</taxon>
    </lineage>
</organism>
<dbReference type="PANTHER" id="PTHR43809:SF1">
    <property type="entry name" value="NITRITE REDUCTASE (NADH) LARGE SUBUNIT"/>
    <property type="match status" value="1"/>
</dbReference>
<evidence type="ECO:0000256" key="7">
    <source>
        <dbReference type="ARBA" id="ARBA00022485"/>
    </source>
</evidence>
<dbReference type="Gene3D" id="3.50.50.60">
    <property type="entry name" value="FAD/NAD(P)-binding domain"/>
    <property type="match status" value="2"/>
</dbReference>
<evidence type="ECO:0000256" key="4">
    <source>
        <dbReference type="ARBA" id="ARBA00001974"/>
    </source>
</evidence>
<keyword evidence="11" id="KW-0479">Metal-binding</keyword>
<dbReference type="InterPro" id="IPR012744">
    <property type="entry name" value="Nitri_red_NirB"/>
</dbReference>
<protein>
    <submittedName>
        <fullName evidence="19">Nitrite reductase [NAD(P)H], large subunit</fullName>
    </submittedName>
</protein>
<keyword evidence="20" id="KW-1185">Reference proteome</keyword>
<dbReference type="SUPFAM" id="SSF53706">
    <property type="entry name" value="Formate dehydrogenase/DMSO reductase, domains 1-3"/>
    <property type="match status" value="1"/>
</dbReference>
<comment type="cofactor">
    <cofactor evidence="1">
        <name>siroheme</name>
        <dbReference type="ChEBI" id="CHEBI:60052"/>
    </cofactor>
</comment>
<evidence type="ECO:0000256" key="11">
    <source>
        <dbReference type="ARBA" id="ARBA00022723"/>
    </source>
</evidence>
<dbReference type="CDD" id="cd02754">
    <property type="entry name" value="MopB_Nitrate-R-NapA-like"/>
    <property type="match status" value="1"/>
</dbReference>
<dbReference type="Gene3D" id="3.40.228.10">
    <property type="entry name" value="Dimethylsulfoxide Reductase, domain 2"/>
    <property type="match status" value="1"/>
</dbReference>
<dbReference type="Pfam" id="PF07992">
    <property type="entry name" value="Pyr_redox_2"/>
    <property type="match status" value="1"/>
</dbReference>
<evidence type="ECO:0000256" key="6">
    <source>
        <dbReference type="ARBA" id="ARBA00010429"/>
    </source>
</evidence>
<dbReference type="NCBIfam" id="TIGR02374">
    <property type="entry name" value="nitri_red_nirB"/>
    <property type="match status" value="1"/>
</dbReference>
<dbReference type="PROSITE" id="PS51669">
    <property type="entry name" value="4FE4S_MOW_BIS_MGD"/>
    <property type="match status" value="1"/>
</dbReference>
<sequence>MEELLPEPKHPQNETEKSQCPYCSMQCTMQVDKRDDQLSVTPNQQDPIVQGRWCIKGMHAHVHALDEDRLKHPLLRKNGRLEPVSWEEALEWFRQQVEKTQAIYGKDAVSVFGGGSLTNEEAYLLGKFARVALETRYIDYNGRYCMSSAATAANQAFGVDRGMTNPLEDIAKTGCLILAGTNIAECQPTMMPYILEAKANGATVIVIDPRKTKTARHADIHLPVRPGTDTALVNGMLKTLLDEGYSDPSFIRKHTRGFDKLAAHLESVSLSEVAMITGVSKEKIQRAAQAFGQAATGMVFTARGVEQHTTGVRNVRNFINLVLLTGKVGRPGCGYGAVTGQGNGQGGREHGQKADQLPGYRLIQNPEHRRAVANVWGVDEKRLPGAGVSATEMFRLALEKKIRGMVVLSSNPVVSNPDSRQTEKALDQLDFLVVIDLFLSETAKKADLVLPGASYMEGEGTMTNLEGRVLLRRAVRKAPGEAKPDWMILTEMAKALGKETFFPYFKAETIFEELRRATQGGIADYSGMDYRRIEKENGVFWPCPKEDAPGVERLFEDGRFFHPDGRARFLAVPHHAPPEPTDEQYPLTLTTGRLMHHYLTGVQTRRTPALNEQAPEPLLYIHPDTAKEWLLEDGKKACIRSRRGEIHLKVRADPAIRRDTVFVPMHWGGEKGVNRLTLPELDPESRMPSFKACAVRVEPCKVNYQNDRPLKGEKEMNEKKKLVLIGNGMAGVQVIEHVLKLTKEDYEITIFGKEPHPNYNRILLSKVLAGDTEMSDIILNDWDWYEQNGIRLHSGCEVIRIDTQNRVVYAEGGVSAPYDQLVLATGSLPLMLPLPGVDKEGVIAFRNIKDCQIMMKASQKYRKAAVIGGGLLGLEAARGLLNLGMEVDVVHIFNDLMERQLDSTASRMLKETLEQQGMRFLMEKQTESILGEKRATGLRFKDGTDLKADLVVMAVGIQPNVALAKQAGLEVNRGIVVNDYMETSIPNIYALGECAEHRGMVYGLVAPHREQSAVLAKRLCGMETSPYKGSVLATQLKVSGVDVFSAGAFNDDTDTRLLRIQDDWKGTYKKIVLRDNRIVGGVLFGDTSDSTQLFRWIREEQEMTEEIHATLAGGTVEGNISPVERLTNDDQVCDCNGVSKGTILSAIREQELTTFEEVKRCTKAAASCGGCKPLVEGLLQQELGDTYDSAASSKTPICNCTDLSRDEVVEAIRKKKLTLVREVMNVLEWKQPEGCPKCRPAINYYLGMVWPEEHEDERESRIINEQRHANIQNDGTYSVVPRMYGGVTSPKELRRIADVAEKYKVRMVKVTGGQRLDLLGVQKEDLPKIWQELGMPSGHAYAKAVRTVKTCVGEDFCRFGTQDSIEMGIKLEKAFEGLDTPHKVKMAVSACPRNCAESGIKDFGVVGVDGGWEIYIGGNGGVNLRGADFLCKVKTQAEVLEIAGAYLQFYRKTAEYWERTSQWVERIGLEVIQKNVVENVQNRKKLFEQVKRALQNRTDPWKADANNKQTRQTFYEEAHVPVNVK</sequence>
<dbReference type="GO" id="GO:0050660">
    <property type="term" value="F:flavin adenine dinucleotide binding"/>
    <property type="evidence" value="ECO:0007669"/>
    <property type="project" value="InterPro"/>
</dbReference>
<dbReference type="Pfam" id="PF01568">
    <property type="entry name" value="Molydop_binding"/>
    <property type="match status" value="1"/>
</dbReference>
<dbReference type="GO" id="GO:0051539">
    <property type="term" value="F:4 iron, 4 sulfur cluster binding"/>
    <property type="evidence" value="ECO:0007669"/>
    <property type="project" value="UniProtKB-KW"/>
</dbReference>
<dbReference type="InterPro" id="IPR005117">
    <property type="entry name" value="NiRdtase/SiRdtase_haem-b_fer"/>
</dbReference>
<dbReference type="Gene3D" id="3.40.50.740">
    <property type="match status" value="1"/>
</dbReference>
<dbReference type="Gene3D" id="3.90.480.20">
    <property type="match status" value="1"/>
</dbReference>
<dbReference type="SMART" id="SM00926">
    <property type="entry name" value="Molybdop_Fe4S4"/>
    <property type="match status" value="1"/>
</dbReference>
<dbReference type="GO" id="GO:0046872">
    <property type="term" value="F:metal ion binding"/>
    <property type="evidence" value="ECO:0007669"/>
    <property type="project" value="UniProtKB-KW"/>
</dbReference>
<accession>A0A521BX76</accession>
<evidence type="ECO:0000256" key="8">
    <source>
        <dbReference type="ARBA" id="ARBA00022617"/>
    </source>
</evidence>
<dbReference type="PANTHER" id="PTHR43809">
    <property type="entry name" value="NITRITE REDUCTASE (NADH) LARGE SUBUNIT"/>
    <property type="match status" value="1"/>
</dbReference>